<dbReference type="SMART" id="SM00249">
    <property type="entry name" value="PHD"/>
    <property type="match status" value="3"/>
</dbReference>
<reference evidence="13" key="1">
    <citation type="submission" date="2022-12" db="EMBL/GenBank/DDBJ databases">
        <title>Chromosome-level genome assembly of the bean flower thrips Megalurothrips usitatus.</title>
        <authorList>
            <person name="Ma L."/>
            <person name="Liu Q."/>
            <person name="Li H."/>
            <person name="Cai W."/>
        </authorList>
    </citation>
    <scope>NUCLEOTIDE SEQUENCE</scope>
    <source>
        <strain evidence="13">Cailab_2022a</strain>
    </source>
</reference>
<evidence type="ECO:0000256" key="2">
    <source>
        <dbReference type="ARBA" id="ARBA00004906"/>
    </source>
</evidence>
<dbReference type="CDD" id="cd15669">
    <property type="entry name" value="ePHD_PHF7_G2E3_like"/>
    <property type="match status" value="1"/>
</dbReference>
<accession>A0AAV7XSS8</accession>
<keyword evidence="4" id="KW-0479">Metal-binding</keyword>
<keyword evidence="8" id="KW-0539">Nucleus</keyword>
<gene>
    <name evidence="13" type="ORF">ONE63_008002</name>
</gene>
<feature type="region of interest" description="Disordered" evidence="10">
    <location>
        <begin position="1"/>
        <end position="21"/>
    </location>
</feature>
<evidence type="ECO:0000313" key="13">
    <source>
        <dbReference type="EMBL" id="KAJ1528086.1"/>
    </source>
</evidence>
<dbReference type="GO" id="GO:0005634">
    <property type="term" value="C:nucleus"/>
    <property type="evidence" value="ECO:0007669"/>
    <property type="project" value="TreeGrafter"/>
</dbReference>
<evidence type="ECO:0000256" key="10">
    <source>
        <dbReference type="SAM" id="MobiDB-lite"/>
    </source>
</evidence>
<feature type="compositionally biased region" description="Low complexity" evidence="10">
    <location>
        <begin position="584"/>
        <end position="594"/>
    </location>
</feature>
<evidence type="ECO:0000256" key="9">
    <source>
        <dbReference type="PROSITE-ProRule" id="PRU00175"/>
    </source>
</evidence>
<dbReference type="InterPro" id="IPR051188">
    <property type="entry name" value="PHD-type_Zinc_Finger"/>
</dbReference>
<dbReference type="Pfam" id="PF13771">
    <property type="entry name" value="zf-HC5HC2H"/>
    <property type="match status" value="1"/>
</dbReference>
<keyword evidence="14" id="KW-1185">Reference proteome</keyword>
<feature type="compositionally biased region" description="Polar residues" evidence="10">
    <location>
        <begin position="551"/>
        <end position="563"/>
    </location>
</feature>
<dbReference type="InterPro" id="IPR042013">
    <property type="entry name" value="PHF7/G2E3_ePHD"/>
</dbReference>
<keyword evidence="3" id="KW-0808">Transferase</keyword>
<dbReference type="SUPFAM" id="SSF57903">
    <property type="entry name" value="FYVE/PHD zinc finger"/>
    <property type="match status" value="1"/>
</dbReference>
<evidence type="ECO:0000256" key="5">
    <source>
        <dbReference type="ARBA" id="ARBA00022771"/>
    </source>
</evidence>
<comment type="subcellular location">
    <subcellularLocation>
        <location evidence="1">Nucleus</location>
    </subcellularLocation>
</comment>
<dbReference type="SUPFAM" id="SSF57850">
    <property type="entry name" value="RING/U-box"/>
    <property type="match status" value="1"/>
</dbReference>
<feature type="domain" description="RING-type" evidence="11">
    <location>
        <begin position="172"/>
        <end position="220"/>
    </location>
</feature>
<evidence type="ECO:0000256" key="3">
    <source>
        <dbReference type="ARBA" id="ARBA00022679"/>
    </source>
</evidence>
<evidence type="ECO:0000313" key="14">
    <source>
        <dbReference type="Proteomes" id="UP001075354"/>
    </source>
</evidence>
<name>A0AAV7XSS8_9NEOP</name>
<evidence type="ECO:0000256" key="8">
    <source>
        <dbReference type="ARBA" id="ARBA00023242"/>
    </source>
</evidence>
<dbReference type="InterPro" id="IPR013083">
    <property type="entry name" value="Znf_RING/FYVE/PHD"/>
</dbReference>
<dbReference type="PROSITE" id="PS50089">
    <property type="entry name" value="ZF_RING_2"/>
    <property type="match status" value="1"/>
</dbReference>
<dbReference type="PANTHER" id="PTHR12420:SF42">
    <property type="entry name" value="G2_M PHASE-SPECIFIC E3 UBIQUITIN-PROTEIN LIGASE"/>
    <property type="match status" value="1"/>
</dbReference>
<evidence type="ECO:0000259" key="12">
    <source>
        <dbReference type="PROSITE" id="PS51805"/>
    </source>
</evidence>
<keyword evidence="6" id="KW-0833">Ubl conjugation pathway</keyword>
<proteinExistence type="predicted"/>
<dbReference type="EMBL" id="JAPTSV010000005">
    <property type="protein sequence ID" value="KAJ1528086.1"/>
    <property type="molecule type" value="Genomic_DNA"/>
</dbReference>
<dbReference type="InterPro" id="IPR001965">
    <property type="entry name" value="Znf_PHD"/>
</dbReference>
<dbReference type="InterPro" id="IPR011011">
    <property type="entry name" value="Znf_FYVE_PHD"/>
</dbReference>
<dbReference type="Proteomes" id="UP001075354">
    <property type="component" value="Chromosome 5"/>
</dbReference>
<dbReference type="GO" id="GO:0008270">
    <property type="term" value="F:zinc ion binding"/>
    <property type="evidence" value="ECO:0007669"/>
    <property type="project" value="UniProtKB-KW"/>
</dbReference>
<keyword evidence="7" id="KW-0862">Zinc</keyword>
<evidence type="ECO:0008006" key="15">
    <source>
        <dbReference type="Google" id="ProtNLM"/>
    </source>
</evidence>
<dbReference type="Gene3D" id="3.30.40.10">
    <property type="entry name" value="Zinc/RING finger domain, C3HC4 (zinc finger)"/>
    <property type="match status" value="3"/>
</dbReference>
<feature type="region of interest" description="Disordered" evidence="10">
    <location>
        <begin position="551"/>
        <end position="594"/>
    </location>
</feature>
<dbReference type="Pfam" id="PF26054">
    <property type="entry name" value="PHD_G2E3"/>
    <property type="match status" value="1"/>
</dbReference>
<evidence type="ECO:0000256" key="1">
    <source>
        <dbReference type="ARBA" id="ARBA00004123"/>
    </source>
</evidence>
<evidence type="ECO:0000256" key="7">
    <source>
        <dbReference type="ARBA" id="ARBA00022833"/>
    </source>
</evidence>
<evidence type="ECO:0000256" key="6">
    <source>
        <dbReference type="ARBA" id="ARBA00022786"/>
    </source>
</evidence>
<dbReference type="PANTHER" id="PTHR12420">
    <property type="entry name" value="PHD FINGER PROTEIN"/>
    <property type="match status" value="1"/>
</dbReference>
<evidence type="ECO:0000256" key="4">
    <source>
        <dbReference type="ARBA" id="ARBA00022723"/>
    </source>
</evidence>
<keyword evidence="5 9" id="KW-0863">Zinc-finger</keyword>
<organism evidence="13 14">
    <name type="scientific">Megalurothrips usitatus</name>
    <name type="common">bean blossom thrips</name>
    <dbReference type="NCBI Taxonomy" id="439358"/>
    <lineage>
        <taxon>Eukaryota</taxon>
        <taxon>Metazoa</taxon>
        <taxon>Ecdysozoa</taxon>
        <taxon>Arthropoda</taxon>
        <taxon>Hexapoda</taxon>
        <taxon>Insecta</taxon>
        <taxon>Pterygota</taxon>
        <taxon>Neoptera</taxon>
        <taxon>Paraneoptera</taxon>
        <taxon>Thysanoptera</taxon>
        <taxon>Terebrantia</taxon>
        <taxon>Thripoidea</taxon>
        <taxon>Thripidae</taxon>
        <taxon>Megalurothrips</taxon>
    </lineage>
</organism>
<comment type="caution">
    <text evidence="13">The sequence shown here is derived from an EMBL/GenBank/DDBJ whole genome shotgun (WGS) entry which is preliminary data.</text>
</comment>
<dbReference type="SMART" id="SM00184">
    <property type="entry name" value="RING"/>
    <property type="match status" value="2"/>
</dbReference>
<dbReference type="InterPro" id="IPR059102">
    <property type="entry name" value="PHD_PHF7/G2E3-like"/>
</dbReference>
<comment type="pathway">
    <text evidence="2">Protein modification; protein ubiquitination.</text>
</comment>
<sequence length="715" mass="78156">MSTNERSHVISSDDSSDGGKPKGPACVIIEDNKDGLKCAMCLSCVNDPLNYGEMYKIENLVCHYFCLLFSSSLVQNGADDEGIQGFFPKDIQKEIRRGSRLKCSYCRRTGATIGCNVKTCKKTFHLPCGLKRDSMHQYFDQFLSFCSNHRLHQTVDPKAVAAAGEDEDALICPICYENVKNEVSTTTLWAPCCKKRWFHRSCVQRQAKAQGYFFKCPMCNNKKEFNDEMKKYGIYSPEMDAAWEREPNAFQDLLHTHRRCDAILCKCPDGKAFVQNTGSWRLLRCNSCGSQGTHIICGGLKIAAASNSWRCPLCSDVISKANLDKVTSDANQPTSINTSASLSITTVPTNTSQRRPSDCTQVTQAIKRRRENSDVELGGAGVSWQLSSSLSITKVEAKADVPGPSQTASSDDEIVIVDDSESDIEVLDEVTVKEPILFSRTSSRITTSTLQFADKELLTKDGKKIKVHKVTAEGDSVQEEVGNLGVVRISQPVPKLEVFKRNETSLSTSDSKSVPCVKKDLVSHPSTSNDPSLSLAKNVCSTSQADSLSASQGGSTSCQQLVQHSDVHHSSKGRRWGRTVGVGSSRPIPSSSHSPNLSLDSRCCTPNALCNPSKFNEFSYYTSTSILLSDENSRWSGRTSAHDSIPYVECTSRCSATTEVVAAAAAAAATTTTTSTATKQPAALCRKRPIFTRYCSIGLENVSMVKNNADCENET</sequence>
<protein>
    <recommendedName>
        <fullName evidence="15">G2/M phase-specific E3 ubiquitin-protein ligase-like</fullName>
    </recommendedName>
</protein>
<dbReference type="AlphaFoldDB" id="A0AAV7XSS8"/>
<dbReference type="InterPro" id="IPR001841">
    <property type="entry name" value="Znf_RING"/>
</dbReference>
<dbReference type="InterPro" id="IPR034732">
    <property type="entry name" value="EPHD"/>
</dbReference>
<dbReference type="PROSITE" id="PS51805">
    <property type="entry name" value="EPHD"/>
    <property type="match status" value="1"/>
</dbReference>
<feature type="domain" description="PHD-type" evidence="12">
    <location>
        <begin position="35"/>
        <end position="150"/>
    </location>
</feature>
<evidence type="ECO:0000259" key="11">
    <source>
        <dbReference type="PROSITE" id="PS50089"/>
    </source>
</evidence>